<keyword evidence="14" id="KW-1185">Reference proteome</keyword>
<keyword evidence="5 10" id="KW-0547">Nucleotide-binding</keyword>
<comment type="similarity">
    <text evidence="1 10">Belongs to the class-I aminoacyl-tRNA synthetase family.</text>
</comment>
<dbReference type="Gene3D" id="3.40.50.620">
    <property type="entry name" value="HUPs"/>
    <property type="match status" value="1"/>
</dbReference>
<evidence type="ECO:0000256" key="5">
    <source>
        <dbReference type="ARBA" id="ARBA00022741"/>
    </source>
</evidence>
<dbReference type="PRINTS" id="PR00983">
    <property type="entry name" value="TRNASYNTHCYS"/>
</dbReference>
<dbReference type="PANTHER" id="PTHR10890:SF3">
    <property type="entry name" value="CYSTEINE--TRNA LIGASE, CYTOPLASMIC"/>
    <property type="match status" value="1"/>
</dbReference>
<dbReference type="InterPro" id="IPR009080">
    <property type="entry name" value="tRNAsynth_Ia_anticodon-bd"/>
</dbReference>
<dbReference type="SUPFAM" id="SSF52374">
    <property type="entry name" value="Nucleotidylyl transferase"/>
    <property type="match status" value="1"/>
</dbReference>
<dbReference type="InterPro" id="IPR032678">
    <property type="entry name" value="tRNA-synt_1_cat_dom"/>
</dbReference>
<keyword evidence="4 10" id="KW-0479">Metal-binding</keyword>
<dbReference type="RefSeq" id="WP_238245532.1">
    <property type="nucleotide sequence ID" value="NZ_BPQP01000060.1"/>
</dbReference>
<evidence type="ECO:0000259" key="11">
    <source>
        <dbReference type="Pfam" id="PF01406"/>
    </source>
</evidence>
<evidence type="ECO:0000256" key="2">
    <source>
        <dbReference type="ARBA" id="ARBA00011245"/>
    </source>
</evidence>
<dbReference type="InterPro" id="IPR024909">
    <property type="entry name" value="Cys-tRNA/MSH_ligase"/>
</dbReference>
<evidence type="ECO:0000256" key="7">
    <source>
        <dbReference type="ARBA" id="ARBA00022840"/>
    </source>
</evidence>
<dbReference type="SUPFAM" id="SSF47323">
    <property type="entry name" value="Anticodon-binding domain of a subclass of class I aminoacyl-tRNA synthetases"/>
    <property type="match status" value="1"/>
</dbReference>
<dbReference type="EC" id="6.1.1.16" evidence="10"/>
<dbReference type="NCBIfam" id="TIGR00435">
    <property type="entry name" value="cysS"/>
    <property type="match status" value="1"/>
</dbReference>
<keyword evidence="9 10" id="KW-0030">Aminoacyl-tRNA synthetase</keyword>
<evidence type="ECO:0000256" key="9">
    <source>
        <dbReference type="ARBA" id="ARBA00023146"/>
    </source>
</evidence>
<feature type="domain" description="tRNA synthetases class I catalytic" evidence="11">
    <location>
        <begin position="18"/>
        <end position="331"/>
    </location>
</feature>
<protein>
    <recommendedName>
        <fullName evidence="10">Cysteine--tRNA ligase</fullName>
        <ecNumber evidence="10">6.1.1.16</ecNumber>
    </recommendedName>
    <alternativeName>
        <fullName evidence="10">Cysteinyl-tRNA synthetase</fullName>
        <shortName evidence="10">CysRS</shortName>
    </alternativeName>
</protein>
<feature type="binding site" evidence="10">
    <location>
        <position position="252"/>
    </location>
    <ligand>
        <name>Zn(2+)</name>
        <dbReference type="ChEBI" id="CHEBI:29105"/>
    </ligand>
</feature>
<evidence type="ECO:0000313" key="13">
    <source>
        <dbReference type="EMBL" id="GJD96426.1"/>
    </source>
</evidence>
<keyword evidence="10" id="KW-0963">Cytoplasm</keyword>
<accession>A0ABQ4S006</accession>
<reference evidence="13" key="1">
    <citation type="journal article" date="2021" name="Front. Microbiol.">
        <title>Comprehensive Comparative Genomics and Phenotyping of Methylobacterium Species.</title>
        <authorList>
            <person name="Alessa O."/>
            <person name="Ogura Y."/>
            <person name="Fujitani Y."/>
            <person name="Takami H."/>
            <person name="Hayashi T."/>
            <person name="Sahin N."/>
            <person name="Tani A."/>
        </authorList>
    </citation>
    <scope>NUCLEOTIDE SEQUENCE</scope>
    <source>
        <strain evidence="13">DSM 19015</strain>
    </source>
</reference>
<keyword evidence="7 10" id="KW-0067">ATP-binding</keyword>
<dbReference type="Pfam" id="PF23493">
    <property type="entry name" value="CysS_C"/>
    <property type="match status" value="1"/>
</dbReference>
<feature type="binding site" evidence="10">
    <location>
        <position position="288"/>
    </location>
    <ligand>
        <name>ATP</name>
        <dbReference type="ChEBI" id="CHEBI:30616"/>
    </ligand>
</feature>
<dbReference type="Pfam" id="PF01406">
    <property type="entry name" value="tRNA-synt_1e"/>
    <property type="match status" value="1"/>
</dbReference>
<comment type="subunit">
    <text evidence="2 10">Monomer.</text>
</comment>
<evidence type="ECO:0000256" key="8">
    <source>
        <dbReference type="ARBA" id="ARBA00022917"/>
    </source>
</evidence>
<dbReference type="InterPro" id="IPR014729">
    <property type="entry name" value="Rossmann-like_a/b/a_fold"/>
</dbReference>
<feature type="binding site" evidence="10">
    <location>
        <position position="31"/>
    </location>
    <ligand>
        <name>Zn(2+)</name>
        <dbReference type="ChEBI" id="CHEBI:29105"/>
    </ligand>
</feature>
<name>A0ABQ4S006_9HYPH</name>
<evidence type="ECO:0000256" key="3">
    <source>
        <dbReference type="ARBA" id="ARBA00022598"/>
    </source>
</evidence>
<feature type="binding site" evidence="10">
    <location>
        <position position="256"/>
    </location>
    <ligand>
        <name>Zn(2+)</name>
        <dbReference type="ChEBI" id="CHEBI:29105"/>
    </ligand>
</feature>
<evidence type="ECO:0000259" key="12">
    <source>
        <dbReference type="Pfam" id="PF23493"/>
    </source>
</evidence>
<evidence type="ECO:0000256" key="10">
    <source>
        <dbReference type="HAMAP-Rule" id="MF_00041"/>
    </source>
</evidence>
<dbReference type="CDD" id="cd00672">
    <property type="entry name" value="CysRS_core"/>
    <property type="match status" value="1"/>
</dbReference>
<comment type="subcellular location">
    <subcellularLocation>
        <location evidence="10">Cytoplasm</location>
    </subcellularLocation>
</comment>
<comment type="cofactor">
    <cofactor evidence="10">
        <name>Zn(2+)</name>
        <dbReference type="ChEBI" id="CHEBI:29105"/>
    </cofactor>
    <text evidence="10">Binds 1 zinc ion per subunit.</text>
</comment>
<dbReference type="PANTHER" id="PTHR10890">
    <property type="entry name" value="CYSTEINYL-TRNA SYNTHETASE"/>
    <property type="match status" value="1"/>
</dbReference>
<sequence>MAPMLRLYNTLTREKAPFAPIDPTHVRLYACGPTVYDAAHIGNARPIIVFDLLFRLLRHLYGERHVTYARNVTDVDDKINARAAERGITIRALTDGTLADFHADLRRLGVLMPDEVNVPGERPRFVEPRATDHIVEMVTLIEGLVASGHAYVAEDHVLFDVPSMPDYGALSKRPLDEMEAGARVEVAPYKRSPLDFVLWKPSKPGEPSWPSPSGIAAPGRPGWHIECSAMSWKHLGQTFDIHAGGIDLIFPHHENEVAQSRCCFGTPVMAHVWLHNGFLQVEGQKMSKSLGNFVTLREVLKDWPGEVVRLAMLKTHYRQPIDWTLRGLEEAARMIERWYGLVGDVAPAAALPDGVIEPLLDDLNTAAALSELHRLDDPAMLKAGANLLGLLTQTQSAREQGTIRAAGIDIARVEALIEARRAARAAKDWAASDRVRDELSAMGIAVKDSKDGTTWSVVS</sequence>
<reference evidence="13" key="2">
    <citation type="submission" date="2021-08" db="EMBL/GenBank/DDBJ databases">
        <authorList>
            <person name="Tani A."/>
            <person name="Ola A."/>
            <person name="Ogura Y."/>
            <person name="Katsura K."/>
            <person name="Hayashi T."/>
        </authorList>
    </citation>
    <scope>NUCLEOTIDE SEQUENCE</scope>
    <source>
        <strain evidence="13">DSM 19015</strain>
    </source>
</reference>
<keyword evidence="8 10" id="KW-0648">Protein biosynthesis</keyword>
<keyword evidence="3 10" id="KW-0436">Ligase</keyword>
<feature type="short sequence motif" description="'KMSKS' region" evidence="10">
    <location>
        <begin position="285"/>
        <end position="289"/>
    </location>
</feature>
<evidence type="ECO:0000256" key="4">
    <source>
        <dbReference type="ARBA" id="ARBA00022723"/>
    </source>
</evidence>
<evidence type="ECO:0000256" key="6">
    <source>
        <dbReference type="ARBA" id="ARBA00022833"/>
    </source>
</evidence>
<dbReference type="Proteomes" id="UP001055125">
    <property type="component" value="Unassembled WGS sequence"/>
</dbReference>
<feature type="domain" description="Cysteinyl-tRNA ligase anticodon binding" evidence="12">
    <location>
        <begin position="411"/>
        <end position="455"/>
    </location>
</feature>
<feature type="short sequence motif" description="'HIGH' region" evidence="10">
    <location>
        <begin position="33"/>
        <end position="43"/>
    </location>
</feature>
<dbReference type="Gene3D" id="1.20.120.1910">
    <property type="entry name" value="Cysteine-tRNA ligase, C-terminal anti-codon recognition domain"/>
    <property type="match status" value="1"/>
</dbReference>
<proteinExistence type="inferred from homology"/>
<comment type="catalytic activity">
    <reaction evidence="10">
        <text>tRNA(Cys) + L-cysteine + ATP = L-cysteinyl-tRNA(Cys) + AMP + diphosphate</text>
        <dbReference type="Rhea" id="RHEA:17773"/>
        <dbReference type="Rhea" id="RHEA-COMP:9661"/>
        <dbReference type="Rhea" id="RHEA-COMP:9679"/>
        <dbReference type="ChEBI" id="CHEBI:30616"/>
        <dbReference type="ChEBI" id="CHEBI:33019"/>
        <dbReference type="ChEBI" id="CHEBI:35235"/>
        <dbReference type="ChEBI" id="CHEBI:78442"/>
        <dbReference type="ChEBI" id="CHEBI:78517"/>
        <dbReference type="ChEBI" id="CHEBI:456215"/>
        <dbReference type="EC" id="6.1.1.16"/>
    </reaction>
</comment>
<dbReference type="HAMAP" id="MF_00041">
    <property type="entry name" value="Cys_tRNA_synth"/>
    <property type="match status" value="1"/>
</dbReference>
<dbReference type="EMBL" id="BPQP01000060">
    <property type="protein sequence ID" value="GJD96426.1"/>
    <property type="molecule type" value="Genomic_DNA"/>
</dbReference>
<keyword evidence="6 10" id="KW-0862">Zinc</keyword>
<evidence type="ECO:0000313" key="14">
    <source>
        <dbReference type="Proteomes" id="UP001055125"/>
    </source>
</evidence>
<dbReference type="InterPro" id="IPR056411">
    <property type="entry name" value="CysS_C"/>
</dbReference>
<organism evidence="13 14">
    <name type="scientific">Methylobacterium iners</name>
    <dbReference type="NCBI Taxonomy" id="418707"/>
    <lineage>
        <taxon>Bacteria</taxon>
        <taxon>Pseudomonadati</taxon>
        <taxon>Pseudomonadota</taxon>
        <taxon>Alphaproteobacteria</taxon>
        <taxon>Hyphomicrobiales</taxon>
        <taxon>Methylobacteriaceae</taxon>
        <taxon>Methylobacterium</taxon>
    </lineage>
</organism>
<feature type="binding site" evidence="10">
    <location>
        <position position="227"/>
    </location>
    <ligand>
        <name>Zn(2+)</name>
        <dbReference type="ChEBI" id="CHEBI:29105"/>
    </ligand>
</feature>
<gene>
    <name evidence="10 13" type="primary">cysS</name>
    <name evidence="13" type="ORF">OCOJLMKI_3647</name>
</gene>
<evidence type="ECO:0000256" key="1">
    <source>
        <dbReference type="ARBA" id="ARBA00005594"/>
    </source>
</evidence>
<dbReference type="GO" id="GO:0016874">
    <property type="term" value="F:ligase activity"/>
    <property type="evidence" value="ECO:0007669"/>
    <property type="project" value="UniProtKB-KW"/>
</dbReference>
<comment type="caution">
    <text evidence="13">The sequence shown here is derived from an EMBL/GenBank/DDBJ whole genome shotgun (WGS) entry which is preliminary data.</text>
</comment>
<dbReference type="InterPro" id="IPR015803">
    <property type="entry name" value="Cys-tRNA-ligase"/>
</dbReference>